<evidence type="ECO:0000256" key="3">
    <source>
        <dbReference type="ARBA" id="ARBA00022729"/>
    </source>
</evidence>
<dbReference type="Gene3D" id="2.180.10.10">
    <property type="entry name" value="RHS repeat-associated core"/>
    <property type="match status" value="1"/>
</dbReference>
<feature type="domain" description="Insecticide toxin TcdB middle/C-terminal" evidence="6">
    <location>
        <begin position="837"/>
        <end position="959"/>
    </location>
</feature>
<dbReference type="PANTHER" id="PTHR32305">
    <property type="match status" value="1"/>
</dbReference>
<protein>
    <submittedName>
        <fullName evidence="8">Insecticidal toxin complex</fullName>
    </submittedName>
</protein>
<keyword evidence="2" id="KW-0964">Secreted</keyword>
<dbReference type="GO" id="GO:0005737">
    <property type="term" value="C:cytoplasm"/>
    <property type="evidence" value="ECO:0007669"/>
    <property type="project" value="InterPro"/>
</dbReference>
<accession>A0A3B1B165</accession>
<keyword evidence="3" id="KW-0732">Signal</keyword>
<reference evidence="8" key="1">
    <citation type="submission" date="2018-06" db="EMBL/GenBank/DDBJ databases">
        <authorList>
            <person name="Zhirakovskaya E."/>
        </authorList>
    </citation>
    <scope>NUCLEOTIDE SEQUENCE</scope>
</reference>
<evidence type="ECO:0000313" key="8">
    <source>
        <dbReference type="EMBL" id="VAX04050.1"/>
    </source>
</evidence>
<dbReference type="Pfam" id="PF03534">
    <property type="entry name" value="SpvB"/>
    <property type="match status" value="1"/>
</dbReference>
<evidence type="ECO:0000256" key="5">
    <source>
        <dbReference type="SAM" id="MobiDB-lite"/>
    </source>
</evidence>
<gene>
    <name evidence="8" type="ORF">MNBD_ALPHA03-585</name>
</gene>
<dbReference type="SUPFAM" id="SSF69318">
    <property type="entry name" value="Integrin alpha N-terminal domain"/>
    <property type="match status" value="1"/>
</dbReference>
<dbReference type="InterPro" id="IPR013517">
    <property type="entry name" value="FG-GAP"/>
</dbReference>
<dbReference type="InterPro" id="IPR050708">
    <property type="entry name" value="T6SS_VgrG/RHS"/>
</dbReference>
<dbReference type="EMBL" id="UOFW01000074">
    <property type="protein sequence ID" value="VAX04050.1"/>
    <property type="molecule type" value="Genomic_DNA"/>
</dbReference>
<dbReference type="Pfam" id="PF12256">
    <property type="entry name" value="TcdB_toxin_midN"/>
    <property type="match status" value="1"/>
</dbReference>
<dbReference type="InterPro" id="IPR003284">
    <property type="entry name" value="Sal_SpvB"/>
</dbReference>
<feature type="domain" description="Insecticide toxin TcdB middle/N-terminal" evidence="7">
    <location>
        <begin position="614"/>
        <end position="756"/>
    </location>
</feature>
<dbReference type="PANTHER" id="PTHR32305:SF15">
    <property type="entry name" value="PROTEIN RHSA-RELATED"/>
    <property type="match status" value="1"/>
</dbReference>
<evidence type="ECO:0000259" key="7">
    <source>
        <dbReference type="Pfam" id="PF12256"/>
    </source>
</evidence>
<evidence type="ECO:0000256" key="4">
    <source>
        <dbReference type="ARBA" id="ARBA00023026"/>
    </source>
</evidence>
<proteinExistence type="predicted"/>
<dbReference type="InterPro" id="IPR028994">
    <property type="entry name" value="Integrin_alpha_N"/>
</dbReference>
<name>A0A3B1B165_9ZZZZ</name>
<dbReference type="GO" id="GO:0005576">
    <property type="term" value="C:extracellular region"/>
    <property type="evidence" value="ECO:0007669"/>
    <property type="project" value="UniProtKB-SubCell"/>
</dbReference>
<dbReference type="Pfam" id="PF12255">
    <property type="entry name" value="TcdB_toxin_midC"/>
    <property type="match status" value="1"/>
</dbReference>
<evidence type="ECO:0000256" key="1">
    <source>
        <dbReference type="ARBA" id="ARBA00004613"/>
    </source>
</evidence>
<dbReference type="Pfam" id="PF13517">
    <property type="entry name" value="FG-GAP_3"/>
    <property type="match status" value="1"/>
</dbReference>
<dbReference type="InterPro" id="IPR022044">
    <property type="entry name" value="TcdB_toxin_mid/C"/>
</dbReference>
<evidence type="ECO:0000259" key="6">
    <source>
        <dbReference type="Pfam" id="PF12255"/>
    </source>
</evidence>
<dbReference type="InterPro" id="IPR022045">
    <property type="entry name" value="TcdB_toxin_mid/N"/>
</dbReference>
<evidence type="ECO:0000256" key="2">
    <source>
        <dbReference type="ARBA" id="ARBA00022525"/>
    </source>
</evidence>
<comment type="subcellular location">
    <subcellularLocation>
        <location evidence="1">Secreted</location>
    </subcellularLocation>
</comment>
<organism evidence="8">
    <name type="scientific">hydrothermal vent metagenome</name>
    <dbReference type="NCBI Taxonomy" id="652676"/>
    <lineage>
        <taxon>unclassified sequences</taxon>
        <taxon>metagenomes</taxon>
        <taxon>ecological metagenomes</taxon>
    </lineage>
</organism>
<keyword evidence="4" id="KW-0843">Virulence</keyword>
<sequence length="2104" mass="238905">MNDGNTISLPKGGGAVSGLGETFSPDLFTGTGNFSVPIEVPPGRNNFQPQLSLVYSTGNGISPFGLGWDLSIPGVSRKTSKGIPRYLGEDTFILSGAEDLVPVQKEAGFTRYQPRTEGLFAKIDRHLDAKTDYWKVRSKEGLTSYYGTDESRKKDTAVIADPNNQSKVFAWKLTKTEDSFGNQIVYTYLRDSGENYDQLYLHEIRYVNYDEDQDGKNPKFLLTIRFNYDELPEQQNIYPSSDHRAGFEIRTTKRCTSIEIYSNPDALPQDELTQEQLTRSYHFKYQDQLSATELNQLDLTIIPKNGLSYLHQIEVTGHNGQKTETLPAPRFSYSTFNPEQRTFTPLASTNLPTQSLADPNIELVDLFGNGLPDILETKGTIRYWRNLGNGNFDMPRKMKEAPTALNLATEGVQILDANGDGRPDLMVSNTQMNGYFSSEAGALWDRRSFQPYRNAPSFSLQDPQVKLIDLNGDGVTDALRSGSRFELFYNDAEKGWSETQQISRKDLEHFPNVNFADQRVKWADMSGDRLTDIVLIHDGNVEYWPYQGYGKWGDRVHMHNSPRFPYGYDPQRIFLGDVDGSGNADLIYIDHSKVTLWLNQAGKGWSDPIEIDGTPPVTNPSAIRLIDLHGSGVSGLLWTDDKRASRNHYYFLDFTGGIKPYLLTEMDNRLGALTRVHYESSIRSYLKDEKRPETRWQSTLPFPVQVVSRVESIDLISQGKLTTEYSYHHGYWDGEEREFRGFGRVDQRDTESFENYHQSSSTTKALNFNGVEAQYFSAPTETRTWFHQGPVSKKGGDWNSSSYQHEYWLGDPGQLESLYDQQSFLKTLQPQDRRDALRTLRGTVLRSETYALDGSAREQTPYTVTESASQLKEISAPEQNQFNRKRIFFPFPVVNRTTQWERGDHPMTQFSFTSDYDDYGQPRKSWQIACPNGWLDRFSQKEGYLATYSETSFAQRDDDNVYIVDRTAESKAYELKLHAPQTLIQIKQSVETDQIDKQLIGHSLNFYDGDKYTGLALKKMGEHGIPARSETLVLTKEILKQIHGDKIPAYFSENGQASLGNEYPQEFIDNLQIKNSSDATRPGLTITPLAYGFADGRTAPYTQGYYATGERQDFNDKGMVVSSIDPYGHESTIIYDQYNFLPTVATNPIGLNVKAEYNYRTLQVAQMTDANGNQSSASYSPLGMIQSTQINGKAGEKVGDRADQPSTRYLYDFDAFTKSQQENKPPQPNYVHTIQRTEHAWMLIDQENKQRANSNQPEMTEAEINDFFKGEEDNHPERFIQSREYSDGFGRLIQTRVLAAETQFVDDTLPEKQSNETETKKTVTAIKNTNNKQPNVIVNGWQTFNNKGQVVEQYEPFYHTGWDYLDRSEAKAEQLGEKATLFYDPRGQVIRTKNPDGSEQRVIYGIPKDINNPDLFDPTPWQAYTYDANDNAGRTHSATSQGYQSHWNTPAHIEIDPLGRAILAVERLDNSDTEQSKVTTKSRYDILGNLLEVTDAKNRKAFVYHYSLVPESSPLRIDSIDAGQRWITVDATGQEVERRDSKGSLILQNVDTLLRPSHFWARDDEAGTVSLRQHSVYGDGGEKIDESDPKYKEAQSKNTLGQLIQHYDEAGSVSTTGFDFKGNPLDSTRQVIADKHLLKGIENGANNNWNIKAFQVNWQPSVNSTIEAHATQLLNPTQYTTSSRFDALNRATEVLYPENVENHRAKLTPSYNHSGVLESVALDGKPYVERIAYNAKGQRILIAYGNGALTRYHYSADTFRLDRLRTEKFNKTNHAADPLSYQPAGVVLQDFAYHYDLNGNILGIKDRSPECGVHDPAININELDRVFSYDPLSRLISATGRESDKALSNPDGPELPHHNDVTKTRAYTQQYSYDKMGNMQQLKHQHGASSVNNRNFTVEENNNRLKSIDFSGTNFAYDYDVNGNMTKEGLSRHFEWNHSDQMKAFRTQAGNSEPSVHAQYLYDASGLRVMKLVRKQDGMFETRVYIGELFEHFRWGLNTANNNVSNQGENNILHVMDDQQRIALVRKGLKHPSDEGKAVQFHLGDHLGSSNLVLDEVGALMNREEHYPYGETSFGSFARKRYRFTGKERDEESGLNYHAARYYS</sequence>
<feature type="region of interest" description="Disordered" evidence="5">
    <location>
        <begin position="1840"/>
        <end position="1859"/>
    </location>
</feature>
<feature type="non-terminal residue" evidence="8">
    <location>
        <position position="2104"/>
    </location>
</feature>